<gene>
    <name evidence="1" type="ORF">CaldiYA01_21790</name>
</gene>
<sequence>MDDINMKAKEVLELLKISRPTLTKYVKEGKIKVTVMPNGFYDYNYLCKGFNSKTKEGFRKSN</sequence>
<protein>
    <recommendedName>
        <fullName evidence="3">Helix-turn-helix domain-containing protein</fullName>
    </recommendedName>
</protein>
<name>A0ABM7NQ35_9FIRM</name>
<evidence type="ECO:0000313" key="2">
    <source>
        <dbReference type="Proteomes" id="UP000663623"/>
    </source>
</evidence>
<accession>A0ABM7NQ35</accession>
<dbReference type="SUPFAM" id="SSF46955">
    <property type="entry name" value="Putative DNA-binding domain"/>
    <property type="match status" value="1"/>
</dbReference>
<reference evidence="1 2" key="1">
    <citation type="submission" date="2021-02" db="EMBL/GenBank/DDBJ databases">
        <title>Nitrogen-fixing ability and nitrogen fixation related genes of thermophilic fermentative bacteria in the genus Caldicellulosiruptor.</title>
        <authorList>
            <person name="Chen Y."/>
            <person name="Nishihara A."/>
            <person name="Haruta S."/>
        </authorList>
    </citation>
    <scope>NUCLEOTIDE SEQUENCE [LARGE SCALE GENOMIC DNA]</scope>
    <source>
        <strain evidence="1 2">YA01</strain>
    </source>
</reference>
<evidence type="ECO:0008006" key="3">
    <source>
        <dbReference type="Google" id="ProtNLM"/>
    </source>
</evidence>
<proteinExistence type="predicted"/>
<keyword evidence="2" id="KW-1185">Reference proteome</keyword>
<dbReference type="InterPro" id="IPR009061">
    <property type="entry name" value="DNA-bd_dom_put_sf"/>
</dbReference>
<dbReference type="CDD" id="cd04762">
    <property type="entry name" value="HTH_MerR-trunc"/>
    <property type="match status" value="1"/>
</dbReference>
<dbReference type="Proteomes" id="UP000663623">
    <property type="component" value="Chromosome"/>
</dbReference>
<organism evidence="1 2">
    <name type="scientific">Caldicellulosiruptor diazotrophicus</name>
    <dbReference type="NCBI Taxonomy" id="2806205"/>
    <lineage>
        <taxon>Bacteria</taxon>
        <taxon>Bacillati</taxon>
        <taxon>Bacillota</taxon>
        <taxon>Bacillota incertae sedis</taxon>
        <taxon>Caldicellulosiruptorales</taxon>
        <taxon>Caldicellulosiruptoraceae</taxon>
        <taxon>Caldicellulosiruptor</taxon>
    </lineage>
</organism>
<dbReference type="EMBL" id="AP024480">
    <property type="protein sequence ID" value="BCS82219.1"/>
    <property type="molecule type" value="Genomic_DNA"/>
</dbReference>
<evidence type="ECO:0000313" key="1">
    <source>
        <dbReference type="EMBL" id="BCS82219.1"/>
    </source>
</evidence>